<proteinExistence type="predicted"/>
<gene>
    <name evidence="1" type="ordered locus">Spirs_1543</name>
</gene>
<dbReference type="EMBL" id="CP002116">
    <property type="protein sequence ID" value="ADK80670.1"/>
    <property type="molecule type" value="Genomic_DNA"/>
</dbReference>
<dbReference type="OrthoDB" id="361544at2"/>
<accession>E1R5Q5</accession>
<sequence>MFIESHYLVYPDGDTQEINGSVAFNALVDMNGGAVRLPLASHRMIVYRVFKITRKETKGERSSFYHLELVGGEELFTLAGGH</sequence>
<reference evidence="1 2" key="1">
    <citation type="journal article" date="2010" name="Stand. Genomic Sci.">
        <title>Complete genome sequence of Spirochaeta smaragdinae type strain (SEBR 4228).</title>
        <authorList>
            <person name="Mavromatis K."/>
            <person name="Yasawong M."/>
            <person name="Chertkov O."/>
            <person name="Lapidus A."/>
            <person name="Lucas S."/>
            <person name="Nolan M."/>
            <person name="Del Rio T.G."/>
            <person name="Tice H."/>
            <person name="Cheng J.F."/>
            <person name="Pitluck S."/>
            <person name="Liolios K."/>
            <person name="Ivanova N."/>
            <person name="Tapia R."/>
            <person name="Han C."/>
            <person name="Bruce D."/>
            <person name="Goodwin L."/>
            <person name="Pati A."/>
            <person name="Chen A."/>
            <person name="Palaniappan K."/>
            <person name="Land M."/>
            <person name="Hauser L."/>
            <person name="Chang Y.J."/>
            <person name="Jeffries C.D."/>
            <person name="Detter J.C."/>
            <person name="Rohde M."/>
            <person name="Brambilla E."/>
            <person name="Spring S."/>
            <person name="Goker M."/>
            <person name="Sikorski J."/>
            <person name="Woyke T."/>
            <person name="Bristow J."/>
            <person name="Eisen J.A."/>
            <person name="Markowitz V."/>
            <person name="Hugenholtz P."/>
            <person name="Klenk H.P."/>
            <person name="Kyrpides N.C."/>
        </authorList>
    </citation>
    <scope>NUCLEOTIDE SEQUENCE [LARGE SCALE GENOMIC DNA]</scope>
    <source>
        <strain evidence="2">DSM 11293 / JCM 15392 / SEBR 4228</strain>
    </source>
</reference>
<dbReference type="STRING" id="573413.Spirs_1543"/>
<dbReference type="eggNOG" id="ENOG502ZDBY">
    <property type="taxonomic scope" value="Bacteria"/>
</dbReference>
<protein>
    <submittedName>
        <fullName evidence="1">Uncharacterized protein</fullName>
    </submittedName>
</protein>
<dbReference type="HOGENOM" id="CLU_2588682_0_0_12"/>
<organism evidence="1 2">
    <name type="scientific">Sediminispirochaeta smaragdinae (strain DSM 11293 / JCM 15392 / SEBR 4228)</name>
    <name type="common">Spirochaeta smaragdinae</name>
    <dbReference type="NCBI Taxonomy" id="573413"/>
    <lineage>
        <taxon>Bacteria</taxon>
        <taxon>Pseudomonadati</taxon>
        <taxon>Spirochaetota</taxon>
        <taxon>Spirochaetia</taxon>
        <taxon>Spirochaetales</taxon>
        <taxon>Spirochaetaceae</taxon>
        <taxon>Sediminispirochaeta</taxon>
    </lineage>
</organism>
<keyword evidence="2" id="KW-1185">Reference proteome</keyword>
<dbReference type="AlphaFoldDB" id="E1R5Q5"/>
<dbReference type="KEGG" id="ssm:Spirs_1543"/>
<evidence type="ECO:0000313" key="2">
    <source>
        <dbReference type="Proteomes" id="UP000002318"/>
    </source>
</evidence>
<evidence type="ECO:0000313" key="1">
    <source>
        <dbReference type="EMBL" id="ADK80670.1"/>
    </source>
</evidence>
<name>E1R5Q5_SEDSS</name>
<dbReference type="Proteomes" id="UP000002318">
    <property type="component" value="Chromosome"/>
</dbReference>